<protein>
    <submittedName>
        <fullName evidence="2">Acyl carrier protein</fullName>
    </submittedName>
</protein>
<dbReference type="Pfam" id="PF00550">
    <property type="entry name" value="PP-binding"/>
    <property type="match status" value="1"/>
</dbReference>
<accession>A0ABW5AUQ0</accession>
<gene>
    <name evidence="2" type="ORF">ACFSJT_02645</name>
</gene>
<evidence type="ECO:0000313" key="2">
    <source>
        <dbReference type="EMBL" id="MFD2185672.1"/>
    </source>
</evidence>
<comment type="caution">
    <text evidence="2">The sequence shown here is derived from an EMBL/GenBank/DDBJ whole genome shotgun (WGS) entry which is preliminary data.</text>
</comment>
<sequence length="80" mass="9148">MNKRDIKTIVLQLLQKIAPDIDPSTLEMDDNIREVFGIDSFDFLQFIVGLDEELEIKTPEEDYGKITTLNAVIAYVKSKT</sequence>
<dbReference type="EMBL" id="JBHUHY010000002">
    <property type="protein sequence ID" value="MFD2185672.1"/>
    <property type="molecule type" value="Genomic_DNA"/>
</dbReference>
<evidence type="ECO:0000313" key="3">
    <source>
        <dbReference type="Proteomes" id="UP001597344"/>
    </source>
</evidence>
<dbReference type="SUPFAM" id="SSF47336">
    <property type="entry name" value="ACP-like"/>
    <property type="match status" value="1"/>
</dbReference>
<dbReference type="Proteomes" id="UP001597344">
    <property type="component" value="Unassembled WGS sequence"/>
</dbReference>
<name>A0ABW5AUQ0_9FLAO</name>
<dbReference type="InterPro" id="IPR009081">
    <property type="entry name" value="PP-bd_ACP"/>
</dbReference>
<feature type="domain" description="Carrier" evidence="1">
    <location>
        <begin position="4"/>
        <end position="80"/>
    </location>
</feature>
<reference evidence="3" key="1">
    <citation type="journal article" date="2019" name="Int. J. Syst. Evol. Microbiol.">
        <title>The Global Catalogue of Microorganisms (GCM) 10K type strain sequencing project: providing services to taxonomists for standard genome sequencing and annotation.</title>
        <authorList>
            <consortium name="The Broad Institute Genomics Platform"/>
            <consortium name="The Broad Institute Genome Sequencing Center for Infectious Disease"/>
            <person name="Wu L."/>
            <person name="Ma J."/>
        </authorList>
    </citation>
    <scope>NUCLEOTIDE SEQUENCE [LARGE SCALE GENOMIC DNA]</scope>
    <source>
        <strain evidence="3">DT92</strain>
    </source>
</reference>
<dbReference type="RefSeq" id="WP_378318645.1">
    <property type="nucleotide sequence ID" value="NZ_JBHUHY010000002.1"/>
</dbReference>
<dbReference type="InterPro" id="IPR036736">
    <property type="entry name" value="ACP-like_sf"/>
</dbReference>
<keyword evidence="3" id="KW-1185">Reference proteome</keyword>
<organism evidence="2 3">
    <name type="scientific">Aquimarina celericrescens</name>
    <dbReference type="NCBI Taxonomy" id="1964542"/>
    <lineage>
        <taxon>Bacteria</taxon>
        <taxon>Pseudomonadati</taxon>
        <taxon>Bacteroidota</taxon>
        <taxon>Flavobacteriia</taxon>
        <taxon>Flavobacteriales</taxon>
        <taxon>Flavobacteriaceae</taxon>
        <taxon>Aquimarina</taxon>
    </lineage>
</organism>
<proteinExistence type="predicted"/>
<dbReference type="PROSITE" id="PS50075">
    <property type="entry name" value="CARRIER"/>
    <property type="match status" value="1"/>
</dbReference>
<evidence type="ECO:0000259" key="1">
    <source>
        <dbReference type="PROSITE" id="PS50075"/>
    </source>
</evidence>
<dbReference type="Gene3D" id="1.10.1200.10">
    <property type="entry name" value="ACP-like"/>
    <property type="match status" value="1"/>
</dbReference>